<protein>
    <submittedName>
        <fullName evidence="3">Ribonuclease H-like domain-containing protein</fullName>
    </submittedName>
</protein>
<evidence type="ECO:0000259" key="2">
    <source>
        <dbReference type="Pfam" id="PF13482"/>
    </source>
</evidence>
<gene>
    <name evidence="3" type="ORF">ACFP56_05920</name>
</gene>
<dbReference type="RefSeq" id="WP_379232219.1">
    <property type="nucleotide sequence ID" value="NZ_JBHSTE010000002.1"/>
</dbReference>
<dbReference type="Pfam" id="PF13482">
    <property type="entry name" value="RNase_H_2"/>
    <property type="match status" value="1"/>
</dbReference>
<reference evidence="4" key="1">
    <citation type="journal article" date="2019" name="Int. J. Syst. Evol. Microbiol.">
        <title>The Global Catalogue of Microorganisms (GCM) 10K type strain sequencing project: providing services to taxonomists for standard genome sequencing and annotation.</title>
        <authorList>
            <consortium name="The Broad Institute Genomics Platform"/>
            <consortium name="The Broad Institute Genome Sequencing Center for Infectious Disease"/>
            <person name="Wu L."/>
            <person name="Ma J."/>
        </authorList>
    </citation>
    <scope>NUCLEOTIDE SEQUENCE [LARGE SCALE GENOMIC DNA]</scope>
    <source>
        <strain evidence="4">PCU 280</strain>
    </source>
</reference>
<dbReference type="InterPro" id="IPR011990">
    <property type="entry name" value="TPR-like_helical_dom_sf"/>
</dbReference>
<feature type="compositionally biased region" description="Polar residues" evidence="1">
    <location>
        <begin position="93"/>
        <end position="108"/>
    </location>
</feature>
<dbReference type="InterPro" id="IPR036397">
    <property type="entry name" value="RNaseH_sf"/>
</dbReference>
<sequence>MNMLRARLERLKGIQSTDSGQSAHKKQTERLNAVHEQLDEKAAAEIERAVRPQQVGYDDKTELAARDVTAAHVEQAESTAPAQQADRVHHDGTATQAKQATHDGSASEATDREALAVAHVEQAEHVSGHNTQENTAAHESCELAAPYVAVASSVAVQEARWSSLLSIAPLRADEPFAAKWQALHVQAAEHEYGSFLIRTLVYGKDAAIGMHRLGEWEQAGTHLNAFYPELSASLDQFLFLDLETTGLGSGTGNVPFMVGLAFWDQEQWIVQQALIRHPAEERAMLAYLHRLTASFTHLVTYNGKSFDWPLLHSRYVLNGMRETIWEPNHIDLLHPSRAIWRNTLESCKLSHIEKMRLGIVRIDDLPGSEAPARYFQFLGSGDPDELAEVFRHNEIDMLSLVTLAIRFGHLLSNQDVRHIVQQPCEPEEMVRTGLWLEKMGLFQYSAELFKLAVHIPLQSSQTLMLLAMRDKKMNETERALAIWQRILEQRGALTKRTHVEAAIELSMYYEHKAKMIEQALYYAQLAHELLADYAAAQSKKDKWKEKELADIHKRLARIKKKCSHSV</sequence>
<evidence type="ECO:0000256" key="1">
    <source>
        <dbReference type="SAM" id="MobiDB-lite"/>
    </source>
</evidence>
<proteinExistence type="predicted"/>
<dbReference type="Proteomes" id="UP001596233">
    <property type="component" value="Unassembled WGS sequence"/>
</dbReference>
<dbReference type="InterPro" id="IPR038720">
    <property type="entry name" value="YprB_RNase_H-like_dom"/>
</dbReference>
<organism evidence="3 4">
    <name type="scientific">Paenibacillus septentrionalis</name>
    <dbReference type="NCBI Taxonomy" id="429342"/>
    <lineage>
        <taxon>Bacteria</taxon>
        <taxon>Bacillati</taxon>
        <taxon>Bacillota</taxon>
        <taxon>Bacilli</taxon>
        <taxon>Bacillales</taxon>
        <taxon>Paenibacillaceae</taxon>
        <taxon>Paenibacillus</taxon>
    </lineage>
</organism>
<dbReference type="PANTHER" id="PTHR38462:SF1">
    <property type="entry name" value="YPRB RIBONUCLEASE H-LIKE DOMAIN-CONTAINING PROTEIN"/>
    <property type="match status" value="1"/>
</dbReference>
<evidence type="ECO:0000313" key="3">
    <source>
        <dbReference type="EMBL" id="MFC6332153.1"/>
    </source>
</evidence>
<dbReference type="PANTHER" id="PTHR38462">
    <property type="entry name" value="EXONUCLEASE-LIKE PROTEIN"/>
    <property type="match status" value="1"/>
</dbReference>
<dbReference type="SUPFAM" id="SSF53098">
    <property type="entry name" value="Ribonuclease H-like"/>
    <property type="match status" value="1"/>
</dbReference>
<dbReference type="Gene3D" id="3.30.420.10">
    <property type="entry name" value="Ribonuclease H-like superfamily/Ribonuclease H"/>
    <property type="match status" value="1"/>
</dbReference>
<name>A0ABW1V3F6_9BACL</name>
<keyword evidence="4" id="KW-1185">Reference proteome</keyword>
<dbReference type="InterPro" id="IPR012337">
    <property type="entry name" value="RNaseH-like_sf"/>
</dbReference>
<comment type="caution">
    <text evidence="3">The sequence shown here is derived from an EMBL/GenBank/DDBJ whole genome shotgun (WGS) entry which is preliminary data.</text>
</comment>
<evidence type="ECO:0000313" key="4">
    <source>
        <dbReference type="Proteomes" id="UP001596233"/>
    </source>
</evidence>
<feature type="region of interest" description="Disordered" evidence="1">
    <location>
        <begin position="70"/>
        <end position="111"/>
    </location>
</feature>
<accession>A0ABW1V3F6</accession>
<feature type="domain" description="YprB ribonuclease H-like" evidence="2">
    <location>
        <begin position="238"/>
        <end position="404"/>
    </location>
</feature>
<dbReference type="EMBL" id="JBHSTE010000002">
    <property type="protein sequence ID" value="MFC6332153.1"/>
    <property type="molecule type" value="Genomic_DNA"/>
</dbReference>
<dbReference type="SUPFAM" id="SSF48452">
    <property type="entry name" value="TPR-like"/>
    <property type="match status" value="1"/>
</dbReference>